<dbReference type="GO" id="GO:0008146">
    <property type="term" value="F:sulfotransferase activity"/>
    <property type="evidence" value="ECO:0007669"/>
    <property type="project" value="InterPro"/>
</dbReference>
<proteinExistence type="predicted"/>
<dbReference type="SUPFAM" id="SSF52540">
    <property type="entry name" value="P-loop containing nucleoside triphosphate hydrolases"/>
    <property type="match status" value="1"/>
</dbReference>
<organism evidence="2 3">
    <name type="scientific">Arenicella chitinivorans</name>
    <dbReference type="NCBI Taxonomy" id="1329800"/>
    <lineage>
        <taxon>Bacteria</taxon>
        <taxon>Pseudomonadati</taxon>
        <taxon>Pseudomonadota</taxon>
        <taxon>Gammaproteobacteria</taxon>
        <taxon>Arenicellales</taxon>
        <taxon>Arenicellaceae</taxon>
        <taxon>Arenicella</taxon>
    </lineage>
</organism>
<dbReference type="InterPro" id="IPR000863">
    <property type="entry name" value="Sulfotransferase_dom"/>
</dbReference>
<evidence type="ECO:0000313" key="2">
    <source>
        <dbReference type="EMBL" id="GHA00681.1"/>
    </source>
</evidence>
<keyword evidence="3" id="KW-1185">Reference proteome</keyword>
<name>A0A918RHY0_9GAMM</name>
<dbReference type="Gene3D" id="3.40.50.300">
    <property type="entry name" value="P-loop containing nucleotide triphosphate hydrolases"/>
    <property type="match status" value="1"/>
</dbReference>
<dbReference type="AlphaFoldDB" id="A0A918RHY0"/>
<reference evidence="2" key="1">
    <citation type="journal article" date="2014" name="Int. J. Syst. Evol. Microbiol.">
        <title>Complete genome sequence of Corynebacterium casei LMG S-19264T (=DSM 44701T), isolated from a smear-ripened cheese.</title>
        <authorList>
            <consortium name="US DOE Joint Genome Institute (JGI-PGF)"/>
            <person name="Walter F."/>
            <person name="Albersmeier A."/>
            <person name="Kalinowski J."/>
            <person name="Ruckert C."/>
        </authorList>
    </citation>
    <scope>NUCLEOTIDE SEQUENCE</scope>
    <source>
        <strain evidence="2">KCTC 12711</strain>
    </source>
</reference>
<evidence type="ECO:0000313" key="3">
    <source>
        <dbReference type="Proteomes" id="UP000614811"/>
    </source>
</evidence>
<comment type="caution">
    <text evidence="2">The sequence shown here is derived from an EMBL/GenBank/DDBJ whole genome shotgun (WGS) entry which is preliminary data.</text>
</comment>
<sequence>MSPDSDHILRQKLFLNSIPKSGTHLLTGITQMLGFRHTGEIIAASTALEAPDSDTSLLVGVSSPAGIDANYFDSIISNIAYGHFHYGHIPYSRLAHEILEQSGISMIMIYRDPRAVALSLVNFVLKLPDHPYHNLFASLESREDQLKSVVLGLVPEYGSGDPVFLPLDKWYDSMMGWIDYPNIHFLDYEDVVGIHGGGDQRKQFDAIQQLSAFLDLGLDSDQIHNVQSNVFDPGSSTFHRGSIDYWKSQMSERLTMFFDSHATQALNCYRKLKSSGSALRTTQLGA</sequence>
<dbReference type="InterPro" id="IPR027417">
    <property type="entry name" value="P-loop_NTPase"/>
</dbReference>
<dbReference type="Proteomes" id="UP000614811">
    <property type="component" value="Unassembled WGS sequence"/>
</dbReference>
<dbReference type="RefSeq" id="WP_189398610.1">
    <property type="nucleotide sequence ID" value="NZ_BMXA01000001.1"/>
</dbReference>
<dbReference type="EMBL" id="BMXA01000001">
    <property type="protein sequence ID" value="GHA00681.1"/>
    <property type="molecule type" value="Genomic_DNA"/>
</dbReference>
<feature type="domain" description="Sulfotransferase" evidence="1">
    <location>
        <begin position="11"/>
        <end position="260"/>
    </location>
</feature>
<reference evidence="2" key="2">
    <citation type="submission" date="2020-09" db="EMBL/GenBank/DDBJ databases">
        <authorList>
            <person name="Sun Q."/>
            <person name="Kim S."/>
        </authorList>
    </citation>
    <scope>NUCLEOTIDE SEQUENCE</scope>
    <source>
        <strain evidence="2">KCTC 12711</strain>
    </source>
</reference>
<dbReference type="Pfam" id="PF00685">
    <property type="entry name" value="Sulfotransfer_1"/>
    <property type="match status" value="1"/>
</dbReference>
<gene>
    <name evidence="2" type="ORF">GCM10008090_07040</name>
</gene>
<accession>A0A918RHY0</accession>
<protein>
    <recommendedName>
        <fullName evidence="1">Sulfotransferase domain-containing protein</fullName>
    </recommendedName>
</protein>
<evidence type="ECO:0000259" key="1">
    <source>
        <dbReference type="Pfam" id="PF00685"/>
    </source>
</evidence>